<feature type="transmembrane region" description="Helical" evidence="6">
    <location>
        <begin position="381"/>
        <end position="403"/>
    </location>
</feature>
<dbReference type="EMBL" id="JBHLTC010000005">
    <property type="protein sequence ID" value="MFC0623329.1"/>
    <property type="molecule type" value="Genomic_DNA"/>
</dbReference>
<reference evidence="8 9" key="1">
    <citation type="submission" date="2024-09" db="EMBL/GenBank/DDBJ databases">
        <authorList>
            <person name="Sun Q."/>
            <person name="Mori K."/>
        </authorList>
    </citation>
    <scope>NUCLEOTIDE SEQUENCE [LARGE SCALE GENOMIC DNA]</scope>
    <source>
        <strain evidence="8 9">CGMCC 1.15906</strain>
    </source>
</reference>
<dbReference type="PROSITE" id="PS50850">
    <property type="entry name" value="MFS"/>
    <property type="match status" value="1"/>
</dbReference>
<dbReference type="RefSeq" id="WP_380044031.1">
    <property type="nucleotide sequence ID" value="NZ_JBHLTC010000005.1"/>
</dbReference>
<dbReference type="PANTHER" id="PTHR23513:SF6">
    <property type="entry name" value="MAJOR FACILITATOR SUPERFAMILY ASSOCIATED DOMAIN-CONTAINING PROTEIN"/>
    <property type="match status" value="1"/>
</dbReference>
<protein>
    <submittedName>
        <fullName evidence="8">MFS transporter</fullName>
    </submittedName>
</protein>
<organism evidence="8 9">
    <name type="scientific">Kribbella deserti</name>
    <dbReference type="NCBI Taxonomy" id="1926257"/>
    <lineage>
        <taxon>Bacteria</taxon>
        <taxon>Bacillati</taxon>
        <taxon>Actinomycetota</taxon>
        <taxon>Actinomycetes</taxon>
        <taxon>Propionibacteriales</taxon>
        <taxon>Kribbellaceae</taxon>
        <taxon>Kribbella</taxon>
    </lineage>
</organism>
<keyword evidence="5 6" id="KW-0472">Membrane</keyword>
<dbReference type="PANTHER" id="PTHR23513">
    <property type="entry name" value="INTEGRAL MEMBRANE EFFLUX PROTEIN-RELATED"/>
    <property type="match status" value="1"/>
</dbReference>
<comment type="caution">
    <text evidence="8">The sequence shown here is derived from an EMBL/GenBank/DDBJ whole genome shotgun (WGS) entry which is preliminary data.</text>
</comment>
<feature type="transmembrane region" description="Helical" evidence="6">
    <location>
        <begin position="104"/>
        <end position="125"/>
    </location>
</feature>
<evidence type="ECO:0000256" key="6">
    <source>
        <dbReference type="SAM" id="Phobius"/>
    </source>
</evidence>
<dbReference type="InterPro" id="IPR020846">
    <property type="entry name" value="MFS_dom"/>
</dbReference>
<keyword evidence="3 6" id="KW-0812">Transmembrane</keyword>
<evidence type="ECO:0000313" key="8">
    <source>
        <dbReference type="EMBL" id="MFC0623329.1"/>
    </source>
</evidence>
<evidence type="ECO:0000259" key="7">
    <source>
        <dbReference type="PROSITE" id="PS50850"/>
    </source>
</evidence>
<dbReference type="Gene3D" id="1.20.1250.20">
    <property type="entry name" value="MFS general substrate transporter like domains"/>
    <property type="match status" value="1"/>
</dbReference>
<dbReference type="Pfam" id="PF07690">
    <property type="entry name" value="MFS_1"/>
    <property type="match status" value="1"/>
</dbReference>
<evidence type="ECO:0000256" key="1">
    <source>
        <dbReference type="ARBA" id="ARBA00004651"/>
    </source>
</evidence>
<feature type="transmembrane region" description="Helical" evidence="6">
    <location>
        <begin position="173"/>
        <end position="192"/>
    </location>
</feature>
<dbReference type="InterPro" id="IPR011701">
    <property type="entry name" value="MFS"/>
</dbReference>
<accession>A0ABV6QFB8</accession>
<feature type="domain" description="Major facilitator superfamily (MFS) profile" evidence="7">
    <location>
        <begin position="1"/>
        <end position="195"/>
    </location>
</feature>
<keyword evidence="4 6" id="KW-1133">Transmembrane helix</keyword>
<evidence type="ECO:0000313" key="9">
    <source>
        <dbReference type="Proteomes" id="UP001589890"/>
    </source>
</evidence>
<feature type="transmembrane region" description="Helical" evidence="6">
    <location>
        <begin position="79"/>
        <end position="98"/>
    </location>
</feature>
<evidence type="ECO:0000256" key="5">
    <source>
        <dbReference type="ARBA" id="ARBA00023136"/>
    </source>
</evidence>
<gene>
    <name evidence="8" type="ORF">ACFFGN_04600</name>
</gene>
<name>A0ABV6QFB8_9ACTN</name>
<keyword evidence="2" id="KW-1003">Cell membrane</keyword>
<keyword evidence="9" id="KW-1185">Reference proteome</keyword>
<evidence type="ECO:0000256" key="4">
    <source>
        <dbReference type="ARBA" id="ARBA00022989"/>
    </source>
</evidence>
<feature type="transmembrane region" description="Helical" evidence="6">
    <location>
        <begin position="263"/>
        <end position="283"/>
    </location>
</feature>
<feature type="transmembrane region" description="Helical" evidence="6">
    <location>
        <begin position="47"/>
        <end position="67"/>
    </location>
</feature>
<dbReference type="InterPro" id="IPR036259">
    <property type="entry name" value="MFS_trans_sf"/>
</dbReference>
<feature type="transmembrane region" description="Helical" evidence="6">
    <location>
        <begin position="146"/>
        <end position="167"/>
    </location>
</feature>
<proteinExistence type="predicted"/>
<evidence type="ECO:0000256" key="3">
    <source>
        <dbReference type="ARBA" id="ARBA00022692"/>
    </source>
</evidence>
<comment type="subcellular location">
    <subcellularLocation>
        <location evidence="1">Cell membrane</location>
        <topology evidence="1">Multi-pass membrane protein</topology>
    </subcellularLocation>
</comment>
<feature type="transmembrane region" description="Helical" evidence="6">
    <location>
        <begin position="19"/>
        <end position="41"/>
    </location>
</feature>
<feature type="transmembrane region" description="Helical" evidence="6">
    <location>
        <begin position="350"/>
        <end position="375"/>
    </location>
</feature>
<dbReference type="CDD" id="cd06173">
    <property type="entry name" value="MFS_MefA_like"/>
    <property type="match status" value="1"/>
</dbReference>
<evidence type="ECO:0000256" key="2">
    <source>
        <dbReference type="ARBA" id="ARBA00022475"/>
    </source>
</evidence>
<dbReference type="Proteomes" id="UP001589890">
    <property type="component" value="Unassembled WGS sequence"/>
</dbReference>
<sequence length="417" mass="43627">MTTAPAVERAQLRYFRGVVAGYAISYAGNFLSLVVLNLYVYQLTGSAVQLSIVMVTRLGANFVAGFFAGNLVARYDRKVLMVAAQLVPAAALVVLAAAPPDAVLLIVYLLTVVIGAGNTIFQVALRTSIPEIVGPDRRVAANGSLVLARSVATVAGLSSAGIIVAWGGYDAAFSINAAAFTISAITLLVLPLRTRTTPQAAEAGADKPGWLASMREAGVLLRLSPVLLALLVVRESDALGSASHNVALPVYATQIRPGNPAEFVGWFWAAWAVGMAAAHLLTTRLLRGTELGERAYAISIVPMSAFFIAVFLGLPLPLTLACALLAGVADGFNDIAYNSRLQTAPDPQRGYLFGFSAMAETSGLGLGMLASGALLAVSPPVVVVGAFHGLPVLMALLFGVYLFRRGNSRRRDRSTVA</sequence>
<dbReference type="SUPFAM" id="SSF103473">
    <property type="entry name" value="MFS general substrate transporter"/>
    <property type="match status" value="1"/>
</dbReference>